<evidence type="ECO:0000313" key="2">
    <source>
        <dbReference type="Proteomes" id="UP000469125"/>
    </source>
</evidence>
<proteinExistence type="predicted"/>
<evidence type="ECO:0000313" key="1">
    <source>
        <dbReference type="EMBL" id="MUK90204.1"/>
    </source>
</evidence>
<reference evidence="1 2" key="1">
    <citation type="submission" date="2019-11" db="EMBL/GenBank/DDBJ databases">
        <authorList>
            <person name="Li X."/>
        </authorList>
    </citation>
    <scope>NUCLEOTIDE SEQUENCE [LARGE SCALE GENOMIC DNA]</scope>
    <source>
        <strain evidence="1 2">L9</strain>
    </source>
</reference>
<gene>
    <name evidence="1" type="ORF">GMD78_17670</name>
</gene>
<sequence>MYRLISFIVLFSLVSVLLYFHQQNSHYAYGHTDNHDEKIVEVPSESSVPMLTGSVHQDHSGSWYVKIQTDNFTFAPESVGLENEEAYHEGHAHLYLNGEKLNRMYGEYYNLDYLDPGTYQVKVTLHANNHGLLVYDGEEIAFEEELIVE</sequence>
<comment type="caution">
    <text evidence="1">The sequence shown here is derived from an EMBL/GenBank/DDBJ whole genome shotgun (WGS) entry which is preliminary data.</text>
</comment>
<dbReference type="EMBL" id="WOCA01000018">
    <property type="protein sequence ID" value="MUK90204.1"/>
    <property type="molecule type" value="Genomic_DNA"/>
</dbReference>
<dbReference type="RefSeq" id="WP_155670781.1">
    <property type="nucleotide sequence ID" value="NZ_WOCA01000018.1"/>
</dbReference>
<dbReference type="Proteomes" id="UP000469125">
    <property type="component" value="Unassembled WGS sequence"/>
</dbReference>
<keyword evidence="2" id="KW-1185">Reference proteome</keyword>
<protein>
    <submittedName>
        <fullName evidence="1">Uncharacterized protein</fullName>
    </submittedName>
</protein>
<accession>A0A6N8FNV5</accession>
<name>A0A6N8FNV5_9BACI</name>
<dbReference type="AlphaFoldDB" id="A0A6N8FNV5"/>
<organism evidence="1 2">
    <name type="scientific">Ornithinibacillus caprae</name>
    <dbReference type="NCBI Taxonomy" id="2678566"/>
    <lineage>
        <taxon>Bacteria</taxon>
        <taxon>Bacillati</taxon>
        <taxon>Bacillota</taxon>
        <taxon>Bacilli</taxon>
        <taxon>Bacillales</taxon>
        <taxon>Bacillaceae</taxon>
        <taxon>Ornithinibacillus</taxon>
    </lineage>
</organism>